<evidence type="ECO:0000313" key="2">
    <source>
        <dbReference type="EMBL" id="GAA3797057.1"/>
    </source>
</evidence>
<proteinExistence type="predicted"/>
<accession>A0ABP7HJV8</accession>
<name>A0ABP7HJV8_9ACTN</name>
<evidence type="ECO:0000259" key="1">
    <source>
        <dbReference type="Pfam" id="PF12770"/>
    </source>
</evidence>
<dbReference type="SUPFAM" id="SSF48452">
    <property type="entry name" value="TPR-like"/>
    <property type="match status" value="2"/>
</dbReference>
<gene>
    <name evidence="2" type="ORF">GCM10022403_033740</name>
</gene>
<feature type="domain" description="CHAT" evidence="1">
    <location>
        <begin position="800"/>
        <end position="1102"/>
    </location>
</feature>
<dbReference type="Pfam" id="PF12770">
    <property type="entry name" value="CHAT"/>
    <property type="match status" value="1"/>
</dbReference>
<dbReference type="Proteomes" id="UP001501009">
    <property type="component" value="Unassembled WGS sequence"/>
</dbReference>
<dbReference type="Gene3D" id="1.25.40.10">
    <property type="entry name" value="Tetratricopeptide repeat domain"/>
    <property type="match status" value="3"/>
</dbReference>
<evidence type="ECO:0000313" key="3">
    <source>
        <dbReference type="Proteomes" id="UP001501009"/>
    </source>
</evidence>
<keyword evidence="3" id="KW-1185">Reference proteome</keyword>
<reference evidence="3" key="1">
    <citation type="journal article" date="2019" name="Int. J. Syst. Evol. Microbiol.">
        <title>The Global Catalogue of Microorganisms (GCM) 10K type strain sequencing project: providing services to taxonomists for standard genome sequencing and annotation.</title>
        <authorList>
            <consortium name="The Broad Institute Genomics Platform"/>
            <consortium name="The Broad Institute Genome Sequencing Center for Infectious Disease"/>
            <person name="Wu L."/>
            <person name="Ma J."/>
        </authorList>
    </citation>
    <scope>NUCLEOTIDE SEQUENCE [LARGE SCALE GENOMIC DNA]</scope>
    <source>
        <strain evidence="3">JCM 17138</strain>
    </source>
</reference>
<protein>
    <submittedName>
        <fullName evidence="2">CHAT domain-containing protein</fullName>
    </submittedName>
</protein>
<dbReference type="RefSeq" id="WP_275780220.1">
    <property type="nucleotide sequence ID" value="NZ_BAABDE010000016.1"/>
</dbReference>
<organism evidence="2 3">
    <name type="scientific">Streptomyces coacervatus</name>
    <dbReference type="NCBI Taxonomy" id="647381"/>
    <lineage>
        <taxon>Bacteria</taxon>
        <taxon>Bacillati</taxon>
        <taxon>Actinomycetota</taxon>
        <taxon>Actinomycetes</taxon>
        <taxon>Kitasatosporales</taxon>
        <taxon>Streptomycetaceae</taxon>
        <taxon>Streptomyces</taxon>
    </lineage>
</organism>
<dbReference type="EMBL" id="BAABDE010000016">
    <property type="protein sequence ID" value="GAA3797057.1"/>
    <property type="molecule type" value="Genomic_DNA"/>
</dbReference>
<comment type="caution">
    <text evidence="2">The sequence shown here is derived from an EMBL/GenBank/DDBJ whole genome shotgun (WGS) entry which is preliminary data.</text>
</comment>
<dbReference type="InterPro" id="IPR011990">
    <property type="entry name" value="TPR-like_helical_dom_sf"/>
</dbReference>
<sequence length="1103" mass="118859">MTRESLLAAVIERLKEFHATGNARVVLEPRALAEAAALMDCRTDPVSDWEPLCAAGLLHWQRYLALPEDQGPEELERAVELLSPVYRESPDVVPGQIREFLDEVTTWHNRAVDLLDAADTQDRAAIEKARDLLQRALEYTALIDPLRAMYLSTLCSALVDLHANTGNLDVLAEAVRIGQEAVEAGKATGVDDPTLARYLSHYGQVLHVWHERVDDLKALTQGISALREAVTKSSAEDRPDFVRALGNALQAMHERVEDPERLKEAIELGREALAETASGHPLRWSSLGSLAGGLLLWHKRTGDPAALEEAIGFYREAVEETPPRHKGRGANLSALGIALRVRYDATGDLTTLDDAIDNLREAVAVTRGGPLRPGFLTGLSNALRVRYERIPDEATIEEAIRTSQQAAEEVPPGDSRRAGILTNLGGVLMARHEQTGAPDPLAEAITVLRQASEEAPDDSPNRGIVLSGVGLALRTRYERTGDLSALEEAVQYCRRAVAATPTDPPPPHPDSAKVLANLGGVLNAQQQHARPGDTAARDKAAGALREAAGVTAAPPNVRLCAARDWGRLEAAAGHWAEAAEGLSTAVGLLPRLAARHLQRSDQEHQLTHFPGLASDAAAAALQCGRADRAMEVLEQGRAVLLAQALESRSDLTELHKHDPKLAAQVNQLRQALDDDLYTAPLVTDGLGSAPRGSADRRHALALQWDILIQKIRNRSEPELQRFLLPPSLDDLLPAAQAGAIITVNVSGYRSDALILTPQGAHAVPLPALTPEAVAGHVATFLTAVETAQKKRRDAADRVQSTLGWLWDVLAEPVLTDLGLITPPEHGQPWPRIWWSPTGLLNFLPLHAAGHHDRLTQTAPPTVLDRAISSYTPTVRALQDARRKQALDPGLESEGGRAWSMEQLAQTARQLVVAMPRTPGQADLPGAEQEAQIITHRFPGTEFLLAAAATRDRVLAALRDCSWAHFACHAYSDMASPSNSHLLLHGAPLTIVDVSRLQANDAALAFLSACSTYRGGAALPDEAVHLASAFQLAGYQHVVAAMWPVLDQSSVQVAERIYAELDASDALEPDVGGTASALHAAVRELRASNPGDPLRWAPYVHAGP</sequence>
<dbReference type="InterPro" id="IPR024983">
    <property type="entry name" value="CHAT_dom"/>
</dbReference>